<dbReference type="InterPro" id="IPR013094">
    <property type="entry name" value="AB_hydrolase_3"/>
</dbReference>
<proteinExistence type="inferred from homology"/>
<evidence type="ECO:0000313" key="6">
    <source>
        <dbReference type="Proteomes" id="UP001652624"/>
    </source>
</evidence>
<dbReference type="InterPro" id="IPR029058">
    <property type="entry name" value="AB_hydrolase_fold"/>
</dbReference>
<dbReference type="Pfam" id="PF07859">
    <property type="entry name" value="Abhydrolase_3"/>
    <property type="match status" value="2"/>
</dbReference>
<dbReference type="PROSITE" id="PS01174">
    <property type="entry name" value="LIPASE_GDXG_SER"/>
    <property type="match status" value="1"/>
</dbReference>
<dbReference type="GeneID" id="103119302"/>
<evidence type="ECO:0000256" key="2">
    <source>
        <dbReference type="ARBA" id="ARBA00022801"/>
    </source>
</evidence>
<dbReference type="RefSeq" id="XP_060053623.1">
    <property type="nucleotide sequence ID" value="XM_060197640.1"/>
</dbReference>
<keyword evidence="6" id="KW-1185">Reference proteome</keyword>
<feature type="active site" evidence="4">
    <location>
        <position position="157"/>
    </location>
</feature>
<organism evidence="6 7">
    <name type="scientific">Erinaceus europaeus</name>
    <name type="common">Western European hedgehog</name>
    <dbReference type="NCBI Taxonomy" id="9365"/>
    <lineage>
        <taxon>Eukaryota</taxon>
        <taxon>Metazoa</taxon>
        <taxon>Chordata</taxon>
        <taxon>Craniata</taxon>
        <taxon>Vertebrata</taxon>
        <taxon>Euteleostomi</taxon>
        <taxon>Mammalia</taxon>
        <taxon>Eutheria</taxon>
        <taxon>Laurasiatheria</taxon>
        <taxon>Eulipotyphla</taxon>
        <taxon>Erinaceidae</taxon>
        <taxon>Erinaceinae</taxon>
        <taxon>Erinaceus</taxon>
    </lineage>
</organism>
<protein>
    <submittedName>
        <fullName evidence="7">Arylacetamide deacetylase-like 2 isoform X2</fullName>
    </submittedName>
</protein>
<dbReference type="PANTHER" id="PTHR48081:SF28">
    <property type="entry name" value="ALPHA_BETA HYDROLASE FOLD-3 DOMAIN-CONTAINING PROTEIN"/>
    <property type="match status" value="1"/>
</dbReference>
<evidence type="ECO:0000259" key="5">
    <source>
        <dbReference type="Pfam" id="PF07859"/>
    </source>
</evidence>
<name>A0ABM3XXR1_ERIEU</name>
<dbReference type="Gene3D" id="3.40.50.1820">
    <property type="entry name" value="alpha/beta hydrolase"/>
    <property type="match status" value="1"/>
</dbReference>
<keyword evidence="3" id="KW-1015">Disulfide bond</keyword>
<sequence>MDFKVLCLGLLCVFFASYIYTPIPSNIEEQWKVRILDAAAKISTFVAMCFENIGIMRFDEFISMILKLDYTEPFSDENITVTDMTFANIPRATDFLNRWTANKLDAVVLGVDYRLAPQHLFPTQFEDCITLVKFFLQDEILAKYGVDPTRICVSGDSSGGMLAAAVTQEVQNNLEIKHKIKLQALLYPNLQIIDSCLPSYQENKHGLVLTRDIGIKLVSLYLTKDESLPEAMRRNQYMPMESRPLFKFVNWSTLLPKKYRKDYVYVEPILGRYNYSLPALTDIRMSPLLASDSLLQNLPSTYILTCQYDIVRDDGIIYVSRLRNVGIKVTHEHIEDGIHAALSFMTSPLYLKLGLRIRDLYISWLDKNV</sequence>
<dbReference type="PIRSF" id="PIRSF037251">
    <property type="entry name" value="Arylacetamide_deacetylase"/>
    <property type="match status" value="1"/>
</dbReference>
<reference evidence="7" key="1">
    <citation type="submission" date="2025-08" db="UniProtKB">
        <authorList>
            <consortium name="RefSeq"/>
        </authorList>
    </citation>
    <scope>IDENTIFICATION</scope>
</reference>
<comment type="similarity">
    <text evidence="1">Belongs to the 'GDXG' lipolytic enzyme family.</text>
</comment>
<dbReference type="InterPro" id="IPR050300">
    <property type="entry name" value="GDXG_lipolytic_enzyme"/>
</dbReference>
<evidence type="ECO:0000256" key="4">
    <source>
        <dbReference type="PROSITE-ProRule" id="PRU10038"/>
    </source>
</evidence>
<dbReference type="InterPro" id="IPR033140">
    <property type="entry name" value="Lipase_GDXG_put_SER_AS"/>
</dbReference>
<dbReference type="PANTHER" id="PTHR48081">
    <property type="entry name" value="AB HYDROLASE SUPERFAMILY PROTEIN C4A8.06C"/>
    <property type="match status" value="1"/>
</dbReference>
<feature type="domain" description="Alpha/beta hydrolase fold-3" evidence="5">
    <location>
        <begin position="94"/>
        <end position="226"/>
    </location>
</feature>
<keyword evidence="2" id="KW-0378">Hydrolase</keyword>
<evidence type="ECO:0000256" key="1">
    <source>
        <dbReference type="ARBA" id="ARBA00010515"/>
    </source>
</evidence>
<dbReference type="InterPro" id="IPR017157">
    <property type="entry name" value="Arylacetamide_deacetylase"/>
</dbReference>
<evidence type="ECO:0000313" key="7">
    <source>
        <dbReference type="RefSeq" id="XP_060053623.1"/>
    </source>
</evidence>
<gene>
    <name evidence="7" type="primary">AADACL2</name>
</gene>
<dbReference type="Proteomes" id="UP001652624">
    <property type="component" value="Chromosome 9"/>
</dbReference>
<accession>A0ABM3XXR1</accession>
<dbReference type="SUPFAM" id="SSF53474">
    <property type="entry name" value="alpha/beta-Hydrolases"/>
    <property type="match status" value="1"/>
</dbReference>
<evidence type="ECO:0000256" key="3">
    <source>
        <dbReference type="ARBA" id="ARBA00023157"/>
    </source>
</evidence>
<feature type="domain" description="Alpha/beta hydrolase fold-3" evidence="5">
    <location>
        <begin position="280"/>
        <end position="341"/>
    </location>
</feature>